<dbReference type="AlphaFoldDB" id="A0AAV2RH61"/>
<dbReference type="Proteomes" id="UP001497623">
    <property type="component" value="Unassembled WGS sequence"/>
</dbReference>
<evidence type="ECO:0000313" key="2">
    <source>
        <dbReference type="EMBL" id="CAL4125564.1"/>
    </source>
</evidence>
<name>A0AAV2RH61_MEGNR</name>
<sequence>MFCPLERTSPEGPADAIVTPAGSCSGVPSARMTPEGPTRGRERLTTFWTREPSDITWPEGPSRITWGAAGALNWVFMPSLFTIPEGPTTTALAFCSAVSVALSGPSA</sequence>
<comment type="caution">
    <text evidence="2">The sequence shown here is derived from an EMBL/GenBank/DDBJ whole genome shotgun (WGS) entry which is preliminary data.</text>
</comment>
<evidence type="ECO:0000256" key="1">
    <source>
        <dbReference type="SAM" id="MobiDB-lite"/>
    </source>
</evidence>
<protein>
    <submittedName>
        <fullName evidence="2">Uncharacterized protein</fullName>
    </submittedName>
</protein>
<feature type="region of interest" description="Disordered" evidence="1">
    <location>
        <begin position="1"/>
        <end position="42"/>
    </location>
</feature>
<reference evidence="2 3" key="1">
    <citation type="submission" date="2024-05" db="EMBL/GenBank/DDBJ databases">
        <authorList>
            <person name="Wallberg A."/>
        </authorList>
    </citation>
    <scope>NUCLEOTIDE SEQUENCE [LARGE SCALE GENOMIC DNA]</scope>
</reference>
<evidence type="ECO:0000313" key="3">
    <source>
        <dbReference type="Proteomes" id="UP001497623"/>
    </source>
</evidence>
<gene>
    <name evidence="2" type="ORF">MNOR_LOCUS25209</name>
</gene>
<proteinExistence type="predicted"/>
<accession>A0AAV2RH61</accession>
<organism evidence="2 3">
    <name type="scientific">Meganyctiphanes norvegica</name>
    <name type="common">Northern krill</name>
    <name type="synonym">Thysanopoda norvegica</name>
    <dbReference type="NCBI Taxonomy" id="48144"/>
    <lineage>
        <taxon>Eukaryota</taxon>
        <taxon>Metazoa</taxon>
        <taxon>Ecdysozoa</taxon>
        <taxon>Arthropoda</taxon>
        <taxon>Crustacea</taxon>
        <taxon>Multicrustacea</taxon>
        <taxon>Malacostraca</taxon>
        <taxon>Eumalacostraca</taxon>
        <taxon>Eucarida</taxon>
        <taxon>Euphausiacea</taxon>
        <taxon>Euphausiidae</taxon>
        <taxon>Meganyctiphanes</taxon>
    </lineage>
</organism>
<dbReference type="EMBL" id="CAXKWB010023807">
    <property type="protein sequence ID" value="CAL4125564.1"/>
    <property type="molecule type" value="Genomic_DNA"/>
</dbReference>
<keyword evidence="3" id="KW-1185">Reference proteome</keyword>